<feature type="binding site" evidence="13">
    <location>
        <begin position="122"/>
        <end position="125"/>
    </location>
    <ligand>
        <name>NAD(+)</name>
        <dbReference type="ChEBI" id="CHEBI:57540"/>
    </ligand>
</feature>
<comment type="caution">
    <text evidence="16">The sequence shown here is derived from an EMBL/GenBank/DDBJ whole genome shotgun (WGS) entry which is preliminary data.</text>
</comment>
<comment type="catalytic activity">
    <reaction evidence="12 13">
        <text>(S)-2,3,4,5-tetrahydrodipicolinate + NAD(+) + H2O = (2S,4S)-4-hydroxy-2,3,4,5-tetrahydrodipicolinate + NADH + H(+)</text>
        <dbReference type="Rhea" id="RHEA:35323"/>
        <dbReference type="ChEBI" id="CHEBI:15377"/>
        <dbReference type="ChEBI" id="CHEBI:15378"/>
        <dbReference type="ChEBI" id="CHEBI:16845"/>
        <dbReference type="ChEBI" id="CHEBI:57540"/>
        <dbReference type="ChEBI" id="CHEBI:57945"/>
        <dbReference type="ChEBI" id="CHEBI:67139"/>
        <dbReference type="EC" id="1.17.1.8"/>
    </reaction>
</comment>
<dbReference type="SUPFAM" id="SSF51735">
    <property type="entry name" value="NAD(P)-binding Rossmann-fold domains"/>
    <property type="match status" value="1"/>
</dbReference>
<dbReference type="InterPro" id="IPR023940">
    <property type="entry name" value="DHDPR_bac"/>
</dbReference>
<dbReference type="Pfam" id="PF05173">
    <property type="entry name" value="DapB_C"/>
    <property type="match status" value="1"/>
</dbReference>
<evidence type="ECO:0000313" key="16">
    <source>
        <dbReference type="EMBL" id="HEN16973.1"/>
    </source>
</evidence>
<comment type="pathway">
    <text evidence="9 13">Amino-acid biosynthesis; L-lysine biosynthesis via DAP pathway; (S)-tetrahydrodipicolinate from L-aspartate: step 4/4.</text>
</comment>
<organism evidence="16">
    <name type="scientific">Schlesneria paludicola</name>
    <dbReference type="NCBI Taxonomy" id="360056"/>
    <lineage>
        <taxon>Bacteria</taxon>
        <taxon>Pseudomonadati</taxon>
        <taxon>Planctomycetota</taxon>
        <taxon>Planctomycetia</taxon>
        <taxon>Planctomycetales</taxon>
        <taxon>Planctomycetaceae</taxon>
        <taxon>Schlesneria</taxon>
    </lineage>
</organism>
<comment type="subunit">
    <text evidence="13">Homotetramer.</text>
</comment>
<feature type="binding site" evidence="13">
    <location>
        <position position="37"/>
    </location>
    <ligand>
        <name>NAD(+)</name>
        <dbReference type="ChEBI" id="CHEBI:57540"/>
    </ligand>
</feature>
<dbReference type="Gene3D" id="3.30.360.10">
    <property type="entry name" value="Dihydrodipicolinate Reductase, domain 2"/>
    <property type="match status" value="1"/>
</dbReference>
<evidence type="ECO:0000256" key="12">
    <source>
        <dbReference type="ARBA" id="ARBA00049396"/>
    </source>
</evidence>
<evidence type="ECO:0000256" key="2">
    <source>
        <dbReference type="ARBA" id="ARBA00022490"/>
    </source>
</evidence>
<comment type="subcellular location">
    <subcellularLocation>
        <location evidence="13">Cytoplasm</location>
    </subcellularLocation>
</comment>
<evidence type="ECO:0000256" key="4">
    <source>
        <dbReference type="ARBA" id="ARBA00022857"/>
    </source>
</evidence>
<protein>
    <recommendedName>
        <fullName evidence="10 13">4-hydroxy-tetrahydrodipicolinate reductase</fullName>
        <shortName evidence="13">HTPA reductase</shortName>
        <ecNumber evidence="10 13">1.17.1.8</ecNumber>
    </recommendedName>
</protein>
<dbReference type="Pfam" id="PF01113">
    <property type="entry name" value="DapB_N"/>
    <property type="match status" value="1"/>
</dbReference>
<comment type="function">
    <text evidence="13">Catalyzes the conversion of 4-hydroxy-tetrahydrodipicolinate (HTPA) to tetrahydrodipicolinate.</text>
</comment>
<dbReference type="PANTHER" id="PTHR20836">
    <property type="entry name" value="DIHYDRODIPICOLINATE REDUCTASE"/>
    <property type="match status" value="1"/>
</dbReference>
<dbReference type="NCBIfam" id="TIGR00036">
    <property type="entry name" value="dapB"/>
    <property type="match status" value="1"/>
</dbReference>
<feature type="domain" description="Dihydrodipicolinate reductase C-terminal" evidence="15">
    <location>
        <begin position="129"/>
        <end position="264"/>
    </location>
</feature>
<feature type="binding site" evidence="13">
    <location>
        <position position="159"/>
    </location>
    <ligand>
        <name>(S)-2,3,4,5-tetrahydrodipicolinate</name>
        <dbReference type="ChEBI" id="CHEBI:16845"/>
    </ligand>
</feature>
<dbReference type="GO" id="GO:0016726">
    <property type="term" value="F:oxidoreductase activity, acting on CH or CH2 groups, NAD or NADP as acceptor"/>
    <property type="evidence" value="ECO:0007669"/>
    <property type="project" value="UniProtKB-UniRule"/>
</dbReference>
<dbReference type="Gene3D" id="3.40.50.720">
    <property type="entry name" value="NAD(P)-binding Rossmann-like Domain"/>
    <property type="match status" value="1"/>
</dbReference>
<dbReference type="InterPro" id="IPR036291">
    <property type="entry name" value="NAD(P)-bd_dom_sf"/>
</dbReference>
<dbReference type="InterPro" id="IPR022663">
    <property type="entry name" value="DapB_C"/>
</dbReference>
<evidence type="ECO:0000256" key="6">
    <source>
        <dbReference type="ARBA" id="ARBA00023002"/>
    </source>
</evidence>
<feature type="active site" description="Proton donor/acceptor" evidence="13">
    <location>
        <position position="158"/>
    </location>
</feature>
<dbReference type="PROSITE" id="PS01298">
    <property type="entry name" value="DAPB"/>
    <property type="match status" value="1"/>
</dbReference>
<keyword evidence="2 13" id="KW-0963">Cytoplasm</keyword>
<comment type="catalytic activity">
    <reaction evidence="11 13">
        <text>(S)-2,3,4,5-tetrahydrodipicolinate + NADP(+) + H2O = (2S,4S)-4-hydroxy-2,3,4,5-tetrahydrodipicolinate + NADPH + H(+)</text>
        <dbReference type="Rhea" id="RHEA:35331"/>
        <dbReference type="ChEBI" id="CHEBI:15377"/>
        <dbReference type="ChEBI" id="CHEBI:15378"/>
        <dbReference type="ChEBI" id="CHEBI:16845"/>
        <dbReference type="ChEBI" id="CHEBI:57783"/>
        <dbReference type="ChEBI" id="CHEBI:58349"/>
        <dbReference type="ChEBI" id="CHEBI:67139"/>
        <dbReference type="EC" id="1.17.1.8"/>
    </reaction>
</comment>
<keyword evidence="8 13" id="KW-0457">Lysine biosynthesis</keyword>
<sequence>MPDAIQLGVTGAAGRMGQRVIALACQDPAFKLVGAYESPQSPRLGQDAGEVAGAGRLGVPITDGVTSHADVIIDFSTPEGAVAVARVCEDRRIPLVVATTGLNPEQRSAVTAASQVTPLLMAPSMSYAVNLAMKLVGDAGRVLKQHPSGVDVEIIERHHRFKEDAPSGTALKFGEIVAQNMGQDRHVHGRHGRTGQRPRNEIGYHALRVGDNVGEHTIVFGLIGETLEITVRGQSRDSYALGALAAAKFLVTKPAGLYSMADVLGL</sequence>
<dbReference type="UniPathway" id="UPA00034">
    <property type="reaction ID" value="UER00018"/>
</dbReference>
<feature type="domain" description="Dihydrodipicolinate reductase N-terminal" evidence="14">
    <location>
        <begin position="5"/>
        <end position="125"/>
    </location>
</feature>
<dbReference type="GO" id="GO:0009089">
    <property type="term" value="P:lysine biosynthetic process via diaminopimelate"/>
    <property type="evidence" value="ECO:0007669"/>
    <property type="project" value="UniProtKB-UniRule"/>
</dbReference>
<feature type="binding site" evidence="13">
    <location>
        <begin position="168"/>
        <end position="169"/>
    </location>
    <ligand>
        <name>(S)-2,3,4,5-tetrahydrodipicolinate</name>
        <dbReference type="ChEBI" id="CHEBI:16845"/>
    </ligand>
</feature>
<dbReference type="EMBL" id="DSOK01000441">
    <property type="protein sequence ID" value="HEN16973.1"/>
    <property type="molecule type" value="Genomic_DNA"/>
</dbReference>
<dbReference type="GO" id="GO:0050661">
    <property type="term" value="F:NADP binding"/>
    <property type="evidence" value="ECO:0007669"/>
    <property type="project" value="UniProtKB-UniRule"/>
</dbReference>
<evidence type="ECO:0000256" key="5">
    <source>
        <dbReference type="ARBA" id="ARBA00022915"/>
    </source>
</evidence>
<dbReference type="HAMAP" id="MF_00102">
    <property type="entry name" value="DapB"/>
    <property type="match status" value="1"/>
</dbReference>
<evidence type="ECO:0000256" key="1">
    <source>
        <dbReference type="ARBA" id="ARBA00006642"/>
    </source>
</evidence>
<dbReference type="GO" id="GO:0019877">
    <property type="term" value="P:diaminopimelate biosynthetic process"/>
    <property type="evidence" value="ECO:0007669"/>
    <property type="project" value="UniProtKB-UniRule"/>
</dbReference>
<feature type="active site" description="Proton donor" evidence="13">
    <location>
        <position position="162"/>
    </location>
</feature>
<name>A0A7C2P5I9_9PLAN</name>
<dbReference type="CDD" id="cd02274">
    <property type="entry name" value="DHDPR_N"/>
    <property type="match status" value="1"/>
</dbReference>
<comment type="caution">
    <text evidence="13">Was originally thought to be a dihydrodipicolinate reductase (DHDPR), catalyzing the conversion of dihydrodipicolinate to tetrahydrodipicolinate. However, it was shown in E.coli that the substrate of the enzymatic reaction is not dihydrodipicolinate (DHDP) but in fact (2S,4S)-4-hydroxy-2,3,4,5-tetrahydrodipicolinic acid (HTPA), the product released by the DapA-catalyzed reaction.</text>
</comment>
<evidence type="ECO:0000256" key="13">
    <source>
        <dbReference type="HAMAP-Rule" id="MF_00102"/>
    </source>
</evidence>
<evidence type="ECO:0000256" key="11">
    <source>
        <dbReference type="ARBA" id="ARBA00049080"/>
    </source>
</evidence>
<keyword evidence="6 13" id="KW-0560">Oxidoreductase</keyword>
<comment type="similarity">
    <text evidence="1 13">Belongs to the DapB family.</text>
</comment>
<dbReference type="GO" id="GO:0051287">
    <property type="term" value="F:NAD binding"/>
    <property type="evidence" value="ECO:0007669"/>
    <property type="project" value="UniProtKB-UniRule"/>
</dbReference>
<dbReference type="AlphaFoldDB" id="A0A7C2P5I9"/>
<feature type="binding site" evidence="13">
    <location>
        <begin position="98"/>
        <end position="100"/>
    </location>
    <ligand>
        <name>NAD(+)</name>
        <dbReference type="ChEBI" id="CHEBI:57540"/>
    </ligand>
</feature>
<dbReference type="InterPro" id="IPR022664">
    <property type="entry name" value="DapB_N_CS"/>
</dbReference>
<evidence type="ECO:0000259" key="15">
    <source>
        <dbReference type="Pfam" id="PF05173"/>
    </source>
</evidence>
<keyword evidence="3 13" id="KW-0028">Amino-acid biosynthesis</keyword>
<keyword evidence="5 13" id="KW-0220">Diaminopimelate biosynthesis</keyword>
<evidence type="ECO:0000256" key="3">
    <source>
        <dbReference type="ARBA" id="ARBA00022605"/>
    </source>
</evidence>
<dbReference type="EC" id="1.17.1.8" evidence="10 13"/>
<gene>
    <name evidence="13" type="primary">dapB</name>
    <name evidence="16" type="ORF">ENQ76_16045</name>
</gene>
<dbReference type="PIRSF" id="PIRSF000161">
    <property type="entry name" value="DHPR"/>
    <property type="match status" value="1"/>
</dbReference>
<reference evidence="16" key="1">
    <citation type="journal article" date="2020" name="mSystems">
        <title>Genome- and Community-Level Interaction Insights into Carbon Utilization and Element Cycling Functions of Hydrothermarchaeota in Hydrothermal Sediment.</title>
        <authorList>
            <person name="Zhou Z."/>
            <person name="Liu Y."/>
            <person name="Xu W."/>
            <person name="Pan J."/>
            <person name="Luo Z.H."/>
            <person name="Li M."/>
        </authorList>
    </citation>
    <scope>NUCLEOTIDE SEQUENCE [LARGE SCALE GENOMIC DNA]</scope>
    <source>
        <strain evidence="16">SpSt-339</strain>
    </source>
</reference>
<evidence type="ECO:0000256" key="8">
    <source>
        <dbReference type="ARBA" id="ARBA00023154"/>
    </source>
</evidence>
<evidence type="ECO:0000256" key="10">
    <source>
        <dbReference type="ARBA" id="ARBA00038983"/>
    </source>
</evidence>
<dbReference type="GO" id="GO:0008839">
    <property type="term" value="F:4-hydroxy-tetrahydrodipicolinate reductase"/>
    <property type="evidence" value="ECO:0007669"/>
    <property type="project" value="UniProtKB-UniRule"/>
</dbReference>
<dbReference type="SUPFAM" id="SSF55347">
    <property type="entry name" value="Glyceraldehyde-3-phosphate dehydrogenase-like, C-terminal domain"/>
    <property type="match status" value="1"/>
</dbReference>
<keyword evidence="4 13" id="KW-0521">NADP</keyword>
<comment type="caution">
    <text evidence="13">Lacks conserved residue(s) required for the propagation of feature annotation.</text>
</comment>
<keyword evidence="7 13" id="KW-0520">NAD</keyword>
<feature type="binding site" evidence="13">
    <location>
        <begin position="11"/>
        <end position="16"/>
    </location>
    <ligand>
        <name>NAD(+)</name>
        <dbReference type="ChEBI" id="CHEBI:57540"/>
    </ligand>
</feature>
<evidence type="ECO:0000256" key="9">
    <source>
        <dbReference type="ARBA" id="ARBA00037922"/>
    </source>
</evidence>
<dbReference type="GO" id="GO:0005829">
    <property type="term" value="C:cytosol"/>
    <property type="evidence" value="ECO:0007669"/>
    <property type="project" value="TreeGrafter"/>
</dbReference>
<evidence type="ECO:0000259" key="14">
    <source>
        <dbReference type="Pfam" id="PF01113"/>
    </source>
</evidence>
<accession>A0A7C2P5I9</accession>
<dbReference type="PANTHER" id="PTHR20836:SF0">
    <property type="entry name" value="4-HYDROXY-TETRAHYDRODIPICOLINATE REDUCTASE 1, CHLOROPLASTIC-RELATED"/>
    <property type="match status" value="1"/>
</dbReference>
<dbReference type="InterPro" id="IPR000846">
    <property type="entry name" value="DapB_N"/>
</dbReference>
<evidence type="ECO:0000256" key="7">
    <source>
        <dbReference type="ARBA" id="ARBA00023027"/>
    </source>
</evidence>
<proteinExistence type="inferred from homology"/>